<feature type="compositionally biased region" description="Pro residues" evidence="9">
    <location>
        <begin position="23"/>
        <end position="62"/>
    </location>
</feature>
<dbReference type="PANTHER" id="PTHR43671:SF98">
    <property type="entry name" value="SERINE_THREONINE-PROTEIN KINASE NEK11"/>
    <property type="match status" value="1"/>
</dbReference>
<keyword evidence="2" id="KW-0723">Serine/threonine-protein kinase</keyword>
<reference evidence="11" key="2">
    <citation type="submission" date="2024-10" db="UniProtKB">
        <authorList>
            <consortium name="EnsemblProtists"/>
        </authorList>
    </citation>
    <scope>IDENTIFICATION</scope>
</reference>
<evidence type="ECO:0000256" key="4">
    <source>
        <dbReference type="ARBA" id="ARBA00022741"/>
    </source>
</evidence>
<dbReference type="InterPro" id="IPR011009">
    <property type="entry name" value="Kinase-like_dom_sf"/>
</dbReference>
<dbReference type="PRINTS" id="PR01217">
    <property type="entry name" value="PRICHEXTENSN"/>
</dbReference>
<feature type="region of interest" description="Disordered" evidence="9">
    <location>
        <begin position="1"/>
        <end position="64"/>
    </location>
</feature>
<evidence type="ECO:0000259" key="10">
    <source>
        <dbReference type="PROSITE" id="PS50011"/>
    </source>
</evidence>
<organism evidence="11 12">
    <name type="scientific">Emiliania huxleyi (strain CCMP1516)</name>
    <dbReference type="NCBI Taxonomy" id="280463"/>
    <lineage>
        <taxon>Eukaryota</taxon>
        <taxon>Haptista</taxon>
        <taxon>Haptophyta</taxon>
        <taxon>Prymnesiophyceae</taxon>
        <taxon>Isochrysidales</taxon>
        <taxon>Noelaerhabdaceae</taxon>
        <taxon>Emiliania</taxon>
    </lineage>
</organism>
<dbReference type="Proteomes" id="UP000013827">
    <property type="component" value="Unassembled WGS sequence"/>
</dbReference>
<keyword evidence="3" id="KW-0808">Transferase</keyword>
<evidence type="ECO:0000256" key="7">
    <source>
        <dbReference type="ARBA" id="ARBA00047899"/>
    </source>
</evidence>
<dbReference type="GeneID" id="17270332"/>
<keyword evidence="12" id="KW-1185">Reference proteome</keyword>
<evidence type="ECO:0000256" key="2">
    <source>
        <dbReference type="ARBA" id="ARBA00022527"/>
    </source>
</evidence>
<dbReference type="GO" id="GO:0004674">
    <property type="term" value="F:protein serine/threonine kinase activity"/>
    <property type="evidence" value="ECO:0007669"/>
    <property type="project" value="UniProtKB-KW"/>
</dbReference>
<dbReference type="EnsemblProtists" id="EOD24787">
    <property type="protein sequence ID" value="EOD24787"/>
    <property type="gene ID" value="EMIHUDRAFT_74068"/>
</dbReference>
<comment type="catalytic activity">
    <reaction evidence="8">
        <text>L-seryl-[protein] + ATP = O-phospho-L-seryl-[protein] + ADP + H(+)</text>
        <dbReference type="Rhea" id="RHEA:17989"/>
        <dbReference type="Rhea" id="RHEA-COMP:9863"/>
        <dbReference type="Rhea" id="RHEA-COMP:11604"/>
        <dbReference type="ChEBI" id="CHEBI:15378"/>
        <dbReference type="ChEBI" id="CHEBI:29999"/>
        <dbReference type="ChEBI" id="CHEBI:30616"/>
        <dbReference type="ChEBI" id="CHEBI:83421"/>
        <dbReference type="ChEBI" id="CHEBI:456216"/>
        <dbReference type="EC" id="2.7.11.1"/>
    </reaction>
</comment>
<keyword evidence="5" id="KW-0418">Kinase</keyword>
<evidence type="ECO:0000313" key="11">
    <source>
        <dbReference type="EnsemblProtists" id="EOD24787"/>
    </source>
</evidence>
<keyword evidence="6" id="KW-0067">ATP-binding</keyword>
<reference evidence="12" key="1">
    <citation type="journal article" date="2013" name="Nature">
        <title>Pan genome of the phytoplankton Emiliania underpins its global distribution.</title>
        <authorList>
            <person name="Read B.A."/>
            <person name="Kegel J."/>
            <person name="Klute M.J."/>
            <person name="Kuo A."/>
            <person name="Lefebvre S.C."/>
            <person name="Maumus F."/>
            <person name="Mayer C."/>
            <person name="Miller J."/>
            <person name="Monier A."/>
            <person name="Salamov A."/>
            <person name="Young J."/>
            <person name="Aguilar M."/>
            <person name="Claverie J.M."/>
            <person name="Frickenhaus S."/>
            <person name="Gonzalez K."/>
            <person name="Herman E.K."/>
            <person name="Lin Y.C."/>
            <person name="Napier J."/>
            <person name="Ogata H."/>
            <person name="Sarno A.F."/>
            <person name="Shmutz J."/>
            <person name="Schroeder D."/>
            <person name="de Vargas C."/>
            <person name="Verret F."/>
            <person name="von Dassow P."/>
            <person name="Valentin K."/>
            <person name="Van de Peer Y."/>
            <person name="Wheeler G."/>
            <person name="Dacks J.B."/>
            <person name="Delwiche C.F."/>
            <person name="Dyhrman S.T."/>
            <person name="Glockner G."/>
            <person name="John U."/>
            <person name="Richards T."/>
            <person name="Worden A.Z."/>
            <person name="Zhang X."/>
            <person name="Grigoriev I.V."/>
            <person name="Allen A.E."/>
            <person name="Bidle K."/>
            <person name="Borodovsky M."/>
            <person name="Bowler C."/>
            <person name="Brownlee C."/>
            <person name="Cock J.M."/>
            <person name="Elias M."/>
            <person name="Gladyshev V.N."/>
            <person name="Groth M."/>
            <person name="Guda C."/>
            <person name="Hadaegh A."/>
            <person name="Iglesias-Rodriguez M.D."/>
            <person name="Jenkins J."/>
            <person name="Jones B.M."/>
            <person name="Lawson T."/>
            <person name="Leese F."/>
            <person name="Lindquist E."/>
            <person name="Lobanov A."/>
            <person name="Lomsadze A."/>
            <person name="Malik S.B."/>
            <person name="Marsh M.E."/>
            <person name="Mackinder L."/>
            <person name="Mock T."/>
            <person name="Mueller-Roeber B."/>
            <person name="Pagarete A."/>
            <person name="Parker M."/>
            <person name="Probert I."/>
            <person name="Quesneville H."/>
            <person name="Raines C."/>
            <person name="Rensing S.A."/>
            <person name="Riano-Pachon D.M."/>
            <person name="Richier S."/>
            <person name="Rokitta S."/>
            <person name="Shiraiwa Y."/>
            <person name="Soanes D.M."/>
            <person name="van der Giezen M."/>
            <person name="Wahlund T.M."/>
            <person name="Williams B."/>
            <person name="Wilson W."/>
            <person name="Wolfe G."/>
            <person name="Wurch L.L."/>
        </authorList>
    </citation>
    <scope>NUCLEOTIDE SEQUENCE</scope>
</reference>
<dbReference type="EC" id="2.7.11.1" evidence="1"/>
<dbReference type="AlphaFoldDB" id="A0A0D3JMQ2"/>
<evidence type="ECO:0000256" key="6">
    <source>
        <dbReference type="ARBA" id="ARBA00022840"/>
    </source>
</evidence>
<dbReference type="RefSeq" id="XP_005777216.1">
    <property type="nucleotide sequence ID" value="XM_005777159.1"/>
</dbReference>
<dbReference type="PROSITE" id="PS00108">
    <property type="entry name" value="PROTEIN_KINASE_ST"/>
    <property type="match status" value="1"/>
</dbReference>
<keyword evidence="4" id="KW-0547">Nucleotide-binding</keyword>
<evidence type="ECO:0000256" key="8">
    <source>
        <dbReference type="ARBA" id="ARBA00048679"/>
    </source>
</evidence>
<dbReference type="InterPro" id="IPR008271">
    <property type="entry name" value="Ser/Thr_kinase_AS"/>
</dbReference>
<dbReference type="InterPro" id="IPR000719">
    <property type="entry name" value="Prot_kinase_dom"/>
</dbReference>
<dbReference type="GO" id="GO:0005524">
    <property type="term" value="F:ATP binding"/>
    <property type="evidence" value="ECO:0007669"/>
    <property type="project" value="UniProtKB-KW"/>
</dbReference>
<dbReference type="PROSITE" id="PS50011">
    <property type="entry name" value="PROTEIN_KINASE_DOM"/>
    <property type="match status" value="1"/>
</dbReference>
<sequence length="177" mass="19473">MRLRDQPHIIGYRRHRPRRHRLPPPPSHQPSPPPPSPPPPTPPPPSPPQPPPSPPPTPPPPSRSCFLRGDVLHILTDYAPGGTLEDQIKQAREVRAAAWRGRLEETPFALEELHSRERDFVASAAPPSFPAARLLRWTAQLASALFAIHSAGIMHRDVKPSNILLTGGLDILLGDFG</sequence>
<evidence type="ECO:0000256" key="9">
    <source>
        <dbReference type="SAM" id="MobiDB-lite"/>
    </source>
</evidence>
<evidence type="ECO:0000256" key="3">
    <source>
        <dbReference type="ARBA" id="ARBA00022679"/>
    </source>
</evidence>
<dbReference type="PANTHER" id="PTHR43671">
    <property type="entry name" value="SERINE/THREONINE-PROTEIN KINASE NEK"/>
    <property type="match status" value="1"/>
</dbReference>
<protein>
    <recommendedName>
        <fullName evidence="1">non-specific serine/threonine protein kinase</fullName>
        <ecNumber evidence="1">2.7.11.1</ecNumber>
    </recommendedName>
</protein>
<proteinExistence type="predicted"/>
<feature type="compositionally biased region" description="Basic residues" evidence="9">
    <location>
        <begin position="11"/>
        <end position="22"/>
    </location>
</feature>
<name>A0A0D3JMQ2_EMIH1</name>
<dbReference type="STRING" id="2903.R1CQ50"/>
<accession>A0A0D3JMQ2</accession>
<dbReference type="PaxDb" id="2903-EOD24787"/>
<feature type="domain" description="Protein kinase" evidence="10">
    <location>
        <begin position="1"/>
        <end position="177"/>
    </location>
</feature>
<dbReference type="Gene3D" id="1.10.510.10">
    <property type="entry name" value="Transferase(Phosphotransferase) domain 1"/>
    <property type="match status" value="1"/>
</dbReference>
<dbReference type="SUPFAM" id="SSF56112">
    <property type="entry name" value="Protein kinase-like (PK-like)"/>
    <property type="match status" value="1"/>
</dbReference>
<dbReference type="KEGG" id="ehx:EMIHUDRAFT_74068"/>
<evidence type="ECO:0000256" key="1">
    <source>
        <dbReference type="ARBA" id="ARBA00012513"/>
    </source>
</evidence>
<dbReference type="InterPro" id="IPR050660">
    <property type="entry name" value="NEK_Ser/Thr_kinase"/>
</dbReference>
<dbReference type="HOGENOM" id="CLU_1521743_0_0_1"/>
<dbReference type="Pfam" id="PF00069">
    <property type="entry name" value="Pkinase"/>
    <property type="match status" value="1"/>
</dbReference>
<evidence type="ECO:0000256" key="5">
    <source>
        <dbReference type="ARBA" id="ARBA00022777"/>
    </source>
</evidence>
<dbReference type="eggNOG" id="KOG0589">
    <property type="taxonomic scope" value="Eukaryota"/>
</dbReference>
<comment type="catalytic activity">
    <reaction evidence="7">
        <text>L-threonyl-[protein] + ATP = O-phospho-L-threonyl-[protein] + ADP + H(+)</text>
        <dbReference type="Rhea" id="RHEA:46608"/>
        <dbReference type="Rhea" id="RHEA-COMP:11060"/>
        <dbReference type="Rhea" id="RHEA-COMP:11605"/>
        <dbReference type="ChEBI" id="CHEBI:15378"/>
        <dbReference type="ChEBI" id="CHEBI:30013"/>
        <dbReference type="ChEBI" id="CHEBI:30616"/>
        <dbReference type="ChEBI" id="CHEBI:61977"/>
        <dbReference type="ChEBI" id="CHEBI:456216"/>
        <dbReference type="EC" id="2.7.11.1"/>
    </reaction>
</comment>
<evidence type="ECO:0000313" key="12">
    <source>
        <dbReference type="Proteomes" id="UP000013827"/>
    </source>
</evidence>